<evidence type="ECO:0000256" key="1">
    <source>
        <dbReference type="SAM" id="Phobius"/>
    </source>
</evidence>
<proteinExistence type="predicted"/>
<dbReference type="Proteomes" id="UP000052245">
    <property type="component" value="Unassembled WGS sequence"/>
</dbReference>
<accession>A0A9W5ESZ6</accession>
<dbReference type="AlphaFoldDB" id="A0A9W5ESZ6"/>
<feature type="transmembrane region" description="Helical" evidence="1">
    <location>
        <begin position="50"/>
        <end position="73"/>
    </location>
</feature>
<keyword evidence="1" id="KW-0472">Membrane</keyword>
<organism evidence="2 3">
    <name type="scientific">Campylobacter hyointestinalis subsp. hyointestinalis</name>
    <dbReference type="NCBI Taxonomy" id="91352"/>
    <lineage>
        <taxon>Bacteria</taxon>
        <taxon>Pseudomonadati</taxon>
        <taxon>Campylobacterota</taxon>
        <taxon>Epsilonproteobacteria</taxon>
        <taxon>Campylobacterales</taxon>
        <taxon>Campylobacteraceae</taxon>
        <taxon>Campylobacter</taxon>
    </lineage>
</organism>
<feature type="transmembrane region" description="Helical" evidence="1">
    <location>
        <begin position="21"/>
        <end position="38"/>
    </location>
</feature>
<name>A0A9W5ESZ6_CAMHY</name>
<evidence type="ECO:0000313" key="3">
    <source>
        <dbReference type="Proteomes" id="UP000052245"/>
    </source>
</evidence>
<sequence>MKQNKKLKLFNSPLKQFIWTFLAIHLIGIGLNTIIYFLKKPSEIDAIINASPIFITLSVICYIVFNIMLYTILKIRFLISQK</sequence>
<evidence type="ECO:0000313" key="2">
    <source>
        <dbReference type="EMBL" id="CUU75159.1"/>
    </source>
</evidence>
<gene>
    <name evidence="2" type="ORF">ERS739223_00518</name>
</gene>
<keyword evidence="1" id="KW-1133">Transmembrane helix</keyword>
<reference evidence="2 3" key="1">
    <citation type="submission" date="2015-11" db="EMBL/GenBank/DDBJ databases">
        <authorList>
            <consortium name="Pathogen Informatics"/>
        </authorList>
    </citation>
    <scope>NUCLEOTIDE SEQUENCE [LARGE SCALE GENOMIC DNA]</scope>
    <source>
        <strain evidence="2 3">007A-0283</strain>
    </source>
</reference>
<dbReference type="EMBL" id="FAVC01000001">
    <property type="protein sequence ID" value="CUU75159.1"/>
    <property type="molecule type" value="Genomic_DNA"/>
</dbReference>
<keyword evidence="1" id="KW-0812">Transmembrane</keyword>
<protein>
    <submittedName>
        <fullName evidence="2">Uncharacterized protein</fullName>
    </submittedName>
</protein>
<comment type="caution">
    <text evidence="2">The sequence shown here is derived from an EMBL/GenBank/DDBJ whole genome shotgun (WGS) entry which is preliminary data.</text>
</comment>